<protein>
    <submittedName>
        <fullName evidence="1">Uncharacterized protein</fullName>
    </submittedName>
</protein>
<reference evidence="1 2" key="2">
    <citation type="submission" date="2020-07" db="EMBL/GenBank/DDBJ databases">
        <title>Genome assembly of wild tea tree DASZ reveals pedigree and selection history of tea varieties.</title>
        <authorList>
            <person name="Zhang W."/>
        </authorList>
    </citation>
    <scope>NUCLEOTIDE SEQUENCE [LARGE SCALE GENOMIC DNA]</scope>
    <source>
        <strain evidence="2">cv. G240</strain>
        <tissue evidence="1">Leaf</tissue>
    </source>
</reference>
<keyword evidence="2" id="KW-1185">Reference proteome</keyword>
<sequence>MFLINVLYNNQAFHSHLDSRKLLSLQTLLSETPFSPSFFERQTIIRNATANYDSQYCRFTKFC</sequence>
<organism evidence="1 2">
    <name type="scientific">Camellia sinensis</name>
    <name type="common">Tea plant</name>
    <name type="synonym">Thea sinensis</name>
    <dbReference type="NCBI Taxonomy" id="4442"/>
    <lineage>
        <taxon>Eukaryota</taxon>
        <taxon>Viridiplantae</taxon>
        <taxon>Streptophyta</taxon>
        <taxon>Embryophyta</taxon>
        <taxon>Tracheophyta</taxon>
        <taxon>Spermatophyta</taxon>
        <taxon>Magnoliopsida</taxon>
        <taxon>eudicotyledons</taxon>
        <taxon>Gunneridae</taxon>
        <taxon>Pentapetalae</taxon>
        <taxon>asterids</taxon>
        <taxon>Ericales</taxon>
        <taxon>Theaceae</taxon>
        <taxon>Camellia</taxon>
    </lineage>
</organism>
<dbReference type="AlphaFoldDB" id="A0A7J7G8F9"/>
<proteinExistence type="predicted"/>
<dbReference type="Proteomes" id="UP000593564">
    <property type="component" value="Unassembled WGS sequence"/>
</dbReference>
<gene>
    <name evidence="1" type="ORF">HYC85_024091</name>
</gene>
<comment type="caution">
    <text evidence="1">The sequence shown here is derived from an EMBL/GenBank/DDBJ whole genome shotgun (WGS) entry which is preliminary data.</text>
</comment>
<evidence type="ECO:0000313" key="2">
    <source>
        <dbReference type="Proteomes" id="UP000593564"/>
    </source>
</evidence>
<dbReference type="EMBL" id="JACBKZ010000012">
    <property type="protein sequence ID" value="KAF5936585.1"/>
    <property type="molecule type" value="Genomic_DNA"/>
</dbReference>
<name>A0A7J7G8F9_CAMSI</name>
<reference evidence="2" key="1">
    <citation type="journal article" date="2020" name="Nat. Commun.">
        <title>Genome assembly of wild tea tree DASZ reveals pedigree and selection history of tea varieties.</title>
        <authorList>
            <person name="Zhang W."/>
            <person name="Zhang Y."/>
            <person name="Qiu H."/>
            <person name="Guo Y."/>
            <person name="Wan H."/>
            <person name="Zhang X."/>
            <person name="Scossa F."/>
            <person name="Alseekh S."/>
            <person name="Zhang Q."/>
            <person name="Wang P."/>
            <person name="Xu L."/>
            <person name="Schmidt M.H."/>
            <person name="Jia X."/>
            <person name="Li D."/>
            <person name="Zhu A."/>
            <person name="Guo F."/>
            <person name="Chen W."/>
            <person name="Ni D."/>
            <person name="Usadel B."/>
            <person name="Fernie A.R."/>
            <person name="Wen W."/>
        </authorList>
    </citation>
    <scope>NUCLEOTIDE SEQUENCE [LARGE SCALE GENOMIC DNA]</scope>
    <source>
        <strain evidence="2">cv. G240</strain>
    </source>
</reference>
<evidence type="ECO:0000313" key="1">
    <source>
        <dbReference type="EMBL" id="KAF5936585.1"/>
    </source>
</evidence>
<accession>A0A7J7G8F9</accession>